<evidence type="ECO:0000313" key="1">
    <source>
        <dbReference type="EMBL" id="KAF2022488.1"/>
    </source>
</evidence>
<keyword evidence="2" id="KW-1185">Reference proteome</keyword>
<protein>
    <submittedName>
        <fullName evidence="1">Terpenoid synthase</fullName>
    </submittedName>
</protein>
<gene>
    <name evidence="1" type="ORF">EK21DRAFT_83275</name>
</gene>
<evidence type="ECO:0000313" key="2">
    <source>
        <dbReference type="Proteomes" id="UP000799777"/>
    </source>
</evidence>
<comment type="caution">
    <text evidence="1">The sequence shown here is derived from an EMBL/GenBank/DDBJ whole genome shotgun (WGS) entry which is preliminary data.</text>
</comment>
<reference evidence="1" key="1">
    <citation type="journal article" date="2020" name="Stud. Mycol.">
        <title>101 Dothideomycetes genomes: a test case for predicting lifestyles and emergence of pathogens.</title>
        <authorList>
            <person name="Haridas S."/>
            <person name="Albert R."/>
            <person name="Binder M."/>
            <person name="Bloem J."/>
            <person name="Labutti K."/>
            <person name="Salamov A."/>
            <person name="Andreopoulos B."/>
            <person name="Baker S."/>
            <person name="Barry K."/>
            <person name="Bills G."/>
            <person name="Bluhm B."/>
            <person name="Cannon C."/>
            <person name="Castanera R."/>
            <person name="Culley D."/>
            <person name="Daum C."/>
            <person name="Ezra D."/>
            <person name="Gonzalez J."/>
            <person name="Henrissat B."/>
            <person name="Kuo A."/>
            <person name="Liang C."/>
            <person name="Lipzen A."/>
            <person name="Lutzoni F."/>
            <person name="Magnuson J."/>
            <person name="Mondo S."/>
            <person name="Nolan M."/>
            <person name="Ohm R."/>
            <person name="Pangilinan J."/>
            <person name="Park H.-J."/>
            <person name="Ramirez L."/>
            <person name="Alfaro M."/>
            <person name="Sun H."/>
            <person name="Tritt A."/>
            <person name="Yoshinaga Y."/>
            <person name="Zwiers L.-H."/>
            <person name="Turgeon B."/>
            <person name="Goodwin S."/>
            <person name="Spatafora J."/>
            <person name="Crous P."/>
            <person name="Grigoriev I."/>
        </authorList>
    </citation>
    <scope>NUCLEOTIDE SEQUENCE</scope>
    <source>
        <strain evidence="1">CBS 110217</strain>
    </source>
</reference>
<dbReference type="AlphaFoldDB" id="A0A9P4LEU3"/>
<sequence>ESRDRFANAVYTLIDAVRASQAKWIVGVSSFVDYAERRRAGVGIDIIVTAVQWLHGLSLPPRIWEHQAMSSLMHETAISVYLFNDVVSLKKEVGEGFFDSTVPILVWNKSISPQAAVNEAVKMMENSWQSLLAAAETLKYFAKTEQDKREVQVLINSCKDIVVAHVAYCLRSSRYIAGITFEGCGKAFKIEL</sequence>
<dbReference type="EMBL" id="ML978604">
    <property type="protein sequence ID" value="KAF2022488.1"/>
    <property type="molecule type" value="Genomic_DNA"/>
</dbReference>
<dbReference type="Gene3D" id="1.10.600.10">
    <property type="entry name" value="Farnesyl Diphosphate Synthase"/>
    <property type="match status" value="1"/>
</dbReference>
<dbReference type="InterPro" id="IPR008949">
    <property type="entry name" value="Isoprenoid_synthase_dom_sf"/>
</dbReference>
<accession>A0A9P4LEU3</accession>
<name>A0A9P4LEU3_9PLEO</name>
<feature type="non-terminal residue" evidence="1">
    <location>
        <position position="1"/>
    </location>
</feature>
<proteinExistence type="predicted"/>
<organism evidence="1 2">
    <name type="scientific">Setomelanomma holmii</name>
    <dbReference type="NCBI Taxonomy" id="210430"/>
    <lineage>
        <taxon>Eukaryota</taxon>
        <taxon>Fungi</taxon>
        <taxon>Dikarya</taxon>
        <taxon>Ascomycota</taxon>
        <taxon>Pezizomycotina</taxon>
        <taxon>Dothideomycetes</taxon>
        <taxon>Pleosporomycetidae</taxon>
        <taxon>Pleosporales</taxon>
        <taxon>Pleosporineae</taxon>
        <taxon>Phaeosphaeriaceae</taxon>
        <taxon>Setomelanomma</taxon>
    </lineage>
</organism>
<dbReference type="OrthoDB" id="2861623at2759"/>
<dbReference type="SUPFAM" id="SSF48576">
    <property type="entry name" value="Terpenoid synthases"/>
    <property type="match status" value="1"/>
</dbReference>
<dbReference type="Proteomes" id="UP000799777">
    <property type="component" value="Unassembled WGS sequence"/>
</dbReference>
<dbReference type="Pfam" id="PF19086">
    <property type="entry name" value="Terpene_syn_C_2"/>
    <property type="match status" value="1"/>
</dbReference>